<proteinExistence type="predicted"/>
<protein>
    <submittedName>
        <fullName evidence="1">Uncharacterized protein</fullName>
    </submittedName>
</protein>
<dbReference type="EMBL" id="AMZH03014730">
    <property type="protein sequence ID" value="RRT47143.1"/>
    <property type="molecule type" value="Genomic_DNA"/>
</dbReference>
<gene>
    <name evidence="1" type="ORF">B296_00041638</name>
</gene>
<evidence type="ECO:0000313" key="2">
    <source>
        <dbReference type="Proteomes" id="UP000287651"/>
    </source>
</evidence>
<dbReference type="Proteomes" id="UP000287651">
    <property type="component" value="Unassembled WGS sequence"/>
</dbReference>
<accession>A0A426Y5X3</accession>
<organism evidence="1 2">
    <name type="scientific">Ensete ventricosum</name>
    <name type="common">Abyssinian banana</name>
    <name type="synonym">Musa ensete</name>
    <dbReference type="NCBI Taxonomy" id="4639"/>
    <lineage>
        <taxon>Eukaryota</taxon>
        <taxon>Viridiplantae</taxon>
        <taxon>Streptophyta</taxon>
        <taxon>Embryophyta</taxon>
        <taxon>Tracheophyta</taxon>
        <taxon>Spermatophyta</taxon>
        <taxon>Magnoliopsida</taxon>
        <taxon>Liliopsida</taxon>
        <taxon>Zingiberales</taxon>
        <taxon>Musaceae</taxon>
        <taxon>Ensete</taxon>
    </lineage>
</organism>
<dbReference type="AlphaFoldDB" id="A0A426Y5X3"/>
<sequence>MSGAGSDAGVGNPGSVIILQKRLGVGMAAATASAGRGWSGSVWRSVPEFVNEHSGDIGPSSAKMLVKNLVLA</sequence>
<reference evidence="1 2" key="1">
    <citation type="journal article" date="2014" name="Agronomy (Basel)">
        <title>A Draft Genome Sequence for Ensete ventricosum, the Drought-Tolerant Tree Against Hunger.</title>
        <authorList>
            <person name="Harrison J."/>
            <person name="Moore K.A."/>
            <person name="Paszkiewicz K."/>
            <person name="Jones T."/>
            <person name="Grant M."/>
            <person name="Ambacheew D."/>
            <person name="Muzemil S."/>
            <person name="Studholme D.J."/>
        </authorList>
    </citation>
    <scope>NUCLEOTIDE SEQUENCE [LARGE SCALE GENOMIC DNA]</scope>
</reference>
<name>A0A426Y5X3_ENSVE</name>
<comment type="caution">
    <text evidence="1">The sequence shown here is derived from an EMBL/GenBank/DDBJ whole genome shotgun (WGS) entry which is preliminary data.</text>
</comment>
<evidence type="ECO:0000313" key="1">
    <source>
        <dbReference type="EMBL" id="RRT47143.1"/>
    </source>
</evidence>